<reference evidence="2" key="1">
    <citation type="submission" date="2021-12" db="EMBL/GenBank/DDBJ databases">
        <authorList>
            <person name="King R."/>
        </authorList>
    </citation>
    <scope>NUCLEOTIDE SEQUENCE</scope>
</reference>
<dbReference type="InterPro" id="IPR012337">
    <property type="entry name" value="RNaseH-like_sf"/>
</dbReference>
<name>A0A9P0AQJ0_BRAAE</name>
<dbReference type="InterPro" id="IPR058913">
    <property type="entry name" value="Integrase_dom_put"/>
</dbReference>
<organism evidence="2 3">
    <name type="scientific">Brassicogethes aeneus</name>
    <name type="common">Rape pollen beetle</name>
    <name type="synonym">Meligethes aeneus</name>
    <dbReference type="NCBI Taxonomy" id="1431903"/>
    <lineage>
        <taxon>Eukaryota</taxon>
        <taxon>Metazoa</taxon>
        <taxon>Ecdysozoa</taxon>
        <taxon>Arthropoda</taxon>
        <taxon>Hexapoda</taxon>
        <taxon>Insecta</taxon>
        <taxon>Pterygota</taxon>
        <taxon>Neoptera</taxon>
        <taxon>Endopterygota</taxon>
        <taxon>Coleoptera</taxon>
        <taxon>Polyphaga</taxon>
        <taxon>Cucujiformia</taxon>
        <taxon>Nitidulidae</taxon>
        <taxon>Meligethinae</taxon>
        <taxon>Brassicogethes</taxon>
    </lineage>
</organism>
<dbReference type="InterPro" id="IPR036397">
    <property type="entry name" value="RNaseH_sf"/>
</dbReference>
<protein>
    <recommendedName>
        <fullName evidence="1">Integrase core domain-containing protein</fullName>
    </recommendedName>
</protein>
<dbReference type="PANTHER" id="PTHR46791:SF4">
    <property type="match status" value="1"/>
</dbReference>
<dbReference type="EMBL" id="OV121132">
    <property type="protein sequence ID" value="CAH0546672.1"/>
    <property type="molecule type" value="Genomic_DNA"/>
</dbReference>
<accession>A0A9P0AQJ0</accession>
<dbReference type="OrthoDB" id="6767432at2759"/>
<dbReference type="SUPFAM" id="SSF53098">
    <property type="entry name" value="Ribonuclease H-like"/>
    <property type="match status" value="1"/>
</dbReference>
<evidence type="ECO:0000313" key="2">
    <source>
        <dbReference type="EMBL" id="CAH0546672.1"/>
    </source>
</evidence>
<dbReference type="Pfam" id="PF24764">
    <property type="entry name" value="rva_4"/>
    <property type="match status" value="1"/>
</dbReference>
<dbReference type="AlphaFoldDB" id="A0A9P0AQJ0"/>
<keyword evidence="3" id="KW-1185">Reference proteome</keyword>
<feature type="domain" description="Integrase core" evidence="1">
    <location>
        <begin position="215"/>
        <end position="400"/>
    </location>
</feature>
<dbReference type="GO" id="GO:0003676">
    <property type="term" value="F:nucleic acid binding"/>
    <property type="evidence" value="ECO:0007669"/>
    <property type="project" value="InterPro"/>
</dbReference>
<evidence type="ECO:0000259" key="1">
    <source>
        <dbReference type="Pfam" id="PF24764"/>
    </source>
</evidence>
<proteinExistence type="predicted"/>
<dbReference type="PANTHER" id="PTHR46791">
    <property type="entry name" value="EXPRESSED PROTEIN"/>
    <property type="match status" value="1"/>
</dbReference>
<dbReference type="Gene3D" id="3.30.420.10">
    <property type="entry name" value="Ribonuclease H-like superfamily/Ribonuclease H"/>
    <property type="match status" value="1"/>
</dbReference>
<sequence>MDLETFFTTTVLDYNLGKERMHSEDIRLIEESVNKMENALEILIVILAAVCEEHVHNLLTEIYQMLWECFNDLNLKLNGYVDNSFSSGFFPSFNYSGLPGRPSISISEEQILELRNIGLNWTIISAILKVSRRTIYRLKNKYDINDMRLISDEELDLAIQSIMNNTPNSGEVYVRGSLRSYSINVPRWRVRERLQLLDPVGRALRRHNTIVRRKYRVKGVNYLWHIDSNHKLVNFRMVFHGCIDGFSRMIIYLHCLNDNKALSVMDCFRKGVSQFGLPSRVRGDRGTENIGVARYMITERGCNRGSFIVGRSVHNQRIERLWSEVNRVVSKQFKQLFLYMEEVQILDEHNEIDLFSLSYVFLPRILRTLNEFIRQWNHHGLSTERNRSPVQIFYAATIAGSCVRDEDPIYLENPQEYGLDCLGPLPAIETDNNVVVPDFDITLTDDQLAMIRNHVPNPLIDDGASGINLYTCVRNLIKSFVNNELN</sequence>
<evidence type="ECO:0000313" key="3">
    <source>
        <dbReference type="Proteomes" id="UP001154078"/>
    </source>
</evidence>
<gene>
    <name evidence="2" type="ORF">MELIAE_LOCUS785</name>
</gene>
<dbReference type="Proteomes" id="UP001154078">
    <property type="component" value="Chromosome 1"/>
</dbReference>